<dbReference type="PANTHER" id="PTHR35400:SF3">
    <property type="entry name" value="SLL1072 PROTEIN"/>
    <property type="match status" value="1"/>
</dbReference>
<dbReference type="InterPro" id="IPR011335">
    <property type="entry name" value="Restrct_endonuc-II-like"/>
</dbReference>
<dbReference type="InterPro" id="IPR012296">
    <property type="entry name" value="Nuclease_put_TT1808"/>
</dbReference>
<evidence type="ECO:0000313" key="2">
    <source>
        <dbReference type="EMBL" id="SNS67946.1"/>
    </source>
</evidence>
<keyword evidence="2" id="KW-0255">Endonuclease</keyword>
<evidence type="ECO:0000259" key="1">
    <source>
        <dbReference type="Pfam" id="PF05685"/>
    </source>
</evidence>
<dbReference type="Gene3D" id="3.90.1570.10">
    <property type="entry name" value="tt1808, chain A"/>
    <property type="match status" value="1"/>
</dbReference>
<dbReference type="PANTHER" id="PTHR35400">
    <property type="entry name" value="SLR1083 PROTEIN"/>
    <property type="match status" value="1"/>
</dbReference>
<dbReference type="AlphaFoldDB" id="A0A239GF67"/>
<dbReference type="SUPFAM" id="SSF52980">
    <property type="entry name" value="Restriction endonuclease-like"/>
    <property type="match status" value="1"/>
</dbReference>
<dbReference type="InterPro" id="IPR008538">
    <property type="entry name" value="Uma2"/>
</dbReference>
<evidence type="ECO:0000313" key="3">
    <source>
        <dbReference type="Proteomes" id="UP000198318"/>
    </source>
</evidence>
<accession>A0A239GF67</accession>
<name>A0A239GF67_9ACTN</name>
<protein>
    <submittedName>
        <fullName evidence="2">Endonuclease, Uma2 family (Restriction endonuclease fold)</fullName>
    </submittedName>
</protein>
<keyword evidence="2" id="KW-0378">Hydrolase</keyword>
<reference evidence="2 3" key="1">
    <citation type="submission" date="2017-06" db="EMBL/GenBank/DDBJ databases">
        <authorList>
            <person name="Kim H.J."/>
            <person name="Triplett B.A."/>
        </authorList>
    </citation>
    <scope>NUCLEOTIDE SEQUENCE [LARGE SCALE GENOMIC DNA]</scope>
    <source>
        <strain evidence="2 3">DSM 44715</strain>
    </source>
</reference>
<keyword evidence="2" id="KW-0540">Nuclease</keyword>
<dbReference type="Pfam" id="PF05685">
    <property type="entry name" value="Uma2"/>
    <property type="match status" value="1"/>
</dbReference>
<sequence length="202" mass="22034">MGVAHDHGGFGPYTMDDLHAREDEGRGLELEDGWLIELSPSATHNWAAMRLQDIVSTAAAEAKADVFVAGGGEWEISTPAGIRKPALFLVPRSVARASIVDRDPVVIPGREVLLVIEVISPGSASERTDRVRKLKEYAMLGIPQYWIAEFSPVRKVQVFALEEGAAAYRRVQTATAGSVLEVEVEADESFTVRFDPAVLTEF</sequence>
<dbReference type="Proteomes" id="UP000198318">
    <property type="component" value="Unassembled WGS sequence"/>
</dbReference>
<gene>
    <name evidence="2" type="ORF">SAMN05443665_1007177</name>
</gene>
<dbReference type="CDD" id="cd06260">
    <property type="entry name" value="DUF820-like"/>
    <property type="match status" value="1"/>
</dbReference>
<feature type="domain" description="Putative restriction endonuclease" evidence="1">
    <location>
        <begin position="17"/>
        <end position="183"/>
    </location>
</feature>
<keyword evidence="3" id="KW-1185">Reference proteome</keyword>
<proteinExistence type="predicted"/>
<organism evidence="2 3">
    <name type="scientific">Actinomadura meyerae</name>
    <dbReference type="NCBI Taxonomy" id="240840"/>
    <lineage>
        <taxon>Bacteria</taxon>
        <taxon>Bacillati</taxon>
        <taxon>Actinomycetota</taxon>
        <taxon>Actinomycetes</taxon>
        <taxon>Streptosporangiales</taxon>
        <taxon>Thermomonosporaceae</taxon>
        <taxon>Actinomadura</taxon>
    </lineage>
</organism>
<dbReference type="GO" id="GO:0004519">
    <property type="term" value="F:endonuclease activity"/>
    <property type="evidence" value="ECO:0007669"/>
    <property type="project" value="UniProtKB-KW"/>
</dbReference>
<dbReference type="EMBL" id="FZOR01000007">
    <property type="protein sequence ID" value="SNS67946.1"/>
    <property type="molecule type" value="Genomic_DNA"/>
</dbReference>